<protein>
    <submittedName>
        <fullName evidence="1">Uncharacterized protein</fullName>
    </submittedName>
</protein>
<name>A0ACC1CGI6_9NEOP</name>
<sequence length="280" mass="31928">MSTSSNQAQADDNRYSENANIPYDLCRVGVRLPPFWPEEPAVWFAQIEGCFALSRITDDETKYHYVSAQLEHRYAAEVKDILTNPPATGKYETLKTELIKRLSASREKEVTQLLMHEELGDRRPSQFLRHLRHLAGKDIPDDFIRTIWTSRLPTSLQTVIASQPQSTLEALADLADKVHDLVPATPQVSAVDNIPGSVVDRIFKEIAELSRKVEALSANRREGRSRPRGRNQRSRSRTRTRSESNYRRFPVCFYHHKYGDGARTCVKPCDYQQGKASGSR</sequence>
<accession>A0ACC1CGI6</accession>
<dbReference type="EMBL" id="CM034412">
    <property type="protein sequence ID" value="KAJ0170693.1"/>
    <property type="molecule type" value="Genomic_DNA"/>
</dbReference>
<keyword evidence="2" id="KW-1185">Reference proteome</keyword>
<evidence type="ECO:0000313" key="1">
    <source>
        <dbReference type="EMBL" id="KAJ0170693.1"/>
    </source>
</evidence>
<reference evidence="1 2" key="1">
    <citation type="journal article" date="2021" name="Front. Genet.">
        <title>Chromosome-Level Genome Assembly Reveals Significant Gene Expansion in the Toll and IMD Signaling Pathways of Dendrolimus kikuchii.</title>
        <authorList>
            <person name="Zhou J."/>
            <person name="Wu P."/>
            <person name="Xiong Z."/>
            <person name="Liu N."/>
            <person name="Zhao N."/>
            <person name="Ji M."/>
            <person name="Qiu Y."/>
            <person name="Yang B."/>
        </authorList>
    </citation>
    <scope>NUCLEOTIDE SEQUENCE [LARGE SCALE GENOMIC DNA]</scope>
    <source>
        <strain evidence="1">Ann1</strain>
    </source>
</reference>
<gene>
    <name evidence="1" type="ORF">K1T71_013465</name>
</gene>
<dbReference type="Proteomes" id="UP000824533">
    <property type="component" value="Linkage Group LG26"/>
</dbReference>
<evidence type="ECO:0000313" key="2">
    <source>
        <dbReference type="Proteomes" id="UP000824533"/>
    </source>
</evidence>
<comment type="caution">
    <text evidence="1">The sequence shown here is derived from an EMBL/GenBank/DDBJ whole genome shotgun (WGS) entry which is preliminary data.</text>
</comment>
<proteinExistence type="predicted"/>
<organism evidence="1 2">
    <name type="scientific">Dendrolimus kikuchii</name>
    <dbReference type="NCBI Taxonomy" id="765133"/>
    <lineage>
        <taxon>Eukaryota</taxon>
        <taxon>Metazoa</taxon>
        <taxon>Ecdysozoa</taxon>
        <taxon>Arthropoda</taxon>
        <taxon>Hexapoda</taxon>
        <taxon>Insecta</taxon>
        <taxon>Pterygota</taxon>
        <taxon>Neoptera</taxon>
        <taxon>Endopterygota</taxon>
        <taxon>Lepidoptera</taxon>
        <taxon>Glossata</taxon>
        <taxon>Ditrysia</taxon>
        <taxon>Bombycoidea</taxon>
        <taxon>Lasiocampidae</taxon>
        <taxon>Dendrolimus</taxon>
    </lineage>
</organism>